<gene>
    <name evidence="4" type="ORF">N8I77_002780</name>
</gene>
<dbReference type="Pfam" id="PF00172">
    <property type="entry name" value="Zn_clus"/>
    <property type="match status" value="1"/>
</dbReference>
<feature type="domain" description="Zn(2)-C6 fungal-type" evidence="3">
    <location>
        <begin position="16"/>
        <end position="49"/>
    </location>
</feature>
<feature type="compositionally biased region" description="Polar residues" evidence="2">
    <location>
        <begin position="192"/>
        <end position="207"/>
    </location>
</feature>
<evidence type="ECO:0000313" key="4">
    <source>
        <dbReference type="EMBL" id="KAK2616071.1"/>
    </source>
</evidence>
<name>A0AAD9STG2_PHOAM</name>
<dbReference type="InterPro" id="IPR001138">
    <property type="entry name" value="Zn2Cys6_DnaBD"/>
</dbReference>
<dbReference type="InterPro" id="IPR036864">
    <property type="entry name" value="Zn2-C6_fun-type_DNA-bd_sf"/>
</dbReference>
<comment type="caution">
    <text evidence="4">The sequence shown here is derived from an EMBL/GenBank/DDBJ whole genome shotgun (WGS) entry which is preliminary data.</text>
</comment>
<accession>A0AAD9STG2</accession>
<keyword evidence="5" id="KW-1185">Reference proteome</keyword>
<dbReference type="Proteomes" id="UP001265746">
    <property type="component" value="Unassembled WGS sequence"/>
</dbReference>
<dbReference type="AlphaFoldDB" id="A0AAD9STG2"/>
<proteinExistence type="predicted"/>
<dbReference type="GO" id="GO:0000981">
    <property type="term" value="F:DNA-binding transcription factor activity, RNA polymerase II-specific"/>
    <property type="evidence" value="ECO:0007669"/>
    <property type="project" value="InterPro"/>
</dbReference>
<dbReference type="GO" id="GO:0008270">
    <property type="term" value="F:zinc ion binding"/>
    <property type="evidence" value="ECO:0007669"/>
    <property type="project" value="InterPro"/>
</dbReference>
<evidence type="ECO:0000256" key="1">
    <source>
        <dbReference type="ARBA" id="ARBA00023242"/>
    </source>
</evidence>
<keyword evidence="1" id="KW-0539">Nucleus</keyword>
<dbReference type="SUPFAM" id="SSF57701">
    <property type="entry name" value="Zn2/Cys6 DNA-binding domain"/>
    <property type="match status" value="1"/>
</dbReference>
<protein>
    <recommendedName>
        <fullName evidence="3">Zn(2)-C6 fungal-type domain-containing protein</fullName>
    </recommendedName>
</protein>
<dbReference type="EMBL" id="JAUJFL010000001">
    <property type="protein sequence ID" value="KAK2616071.1"/>
    <property type="molecule type" value="Genomic_DNA"/>
</dbReference>
<feature type="region of interest" description="Disordered" evidence="2">
    <location>
        <begin position="87"/>
        <end position="155"/>
    </location>
</feature>
<feature type="compositionally biased region" description="Polar residues" evidence="2">
    <location>
        <begin position="112"/>
        <end position="123"/>
    </location>
</feature>
<sequence length="495" mass="53295">MSSSNTTPRSAHKRFACDRCRDLKLRCPRELPTDESCARCVRACAVCVTSNTRPLGRPRISPISAVSADTNGRINKTCRQQAAAASVTRQGPWQIPKQGQHHRNHVTLSPPGGSTTPGMTNSPAWPRSTGPDDFSDLFGSGLGRGDFTPADDTHSISSAPGWTQFGVADLLGLHMPGAAHEPEPVAVHPQASPESSCQPFESQNQPLSSQGMLMDFESFTRTSPGAIQPTPGVDDDRAQTPVLGAAVDPRIRLCQLNESIIQQLGRVESSSWRPPLVQGSCTARMNGTDGNPLAQVMHSTSEMAVILQQLCASPRYPGSSQNSLEHSPTQSAAPLPVLATSMSGASLADQQPDTSTVLLALSTWLGLIQLYSTLFTHAHKTLTEIPRDAIIAFRGPVDLRVPGLSGIQGDLYVKLMIQVIKHHLEKVEVLLGLPDEFCIWRRDGPASPGPNCLWNHQFSGLLPTVMKQMADDGGKTALRSLKDNISAMQDILQPR</sequence>
<reference evidence="4" key="1">
    <citation type="submission" date="2023-06" db="EMBL/GenBank/DDBJ databases">
        <authorList>
            <person name="Noh H."/>
        </authorList>
    </citation>
    <scope>NUCLEOTIDE SEQUENCE</scope>
    <source>
        <strain evidence="4">DUCC20226</strain>
    </source>
</reference>
<evidence type="ECO:0000313" key="5">
    <source>
        <dbReference type="Proteomes" id="UP001265746"/>
    </source>
</evidence>
<dbReference type="PROSITE" id="PS50048">
    <property type="entry name" value="ZN2_CY6_FUNGAL_2"/>
    <property type="match status" value="1"/>
</dbReference>
<dbReference type="Gene3D" id="4.10.240.10">
    <property type="entry name" value="Zn(2)-C6 fungal-type DNA-binding domain"/>
    <property type="match status" value="1"/>
</dbReference>
<organism evidence="4 5">
    <name type="scientific">Phomopsis amygdali</name>
    <name type="common">Fusicoccum amygdali</name>
    <dbReference type="NCBI Taxonomy" id="1214568"/>
    <lineage>
        <taxon>Eukaryota</taxon>
        <taxon>Fungi</taxon>
        <taxon>Dikarya</taxon>
        <taxon>Ascomycota</taxon>
        <taxon>Pezizomycotina</taxon>
        <taxon>Sordariomycetes</taxon>
        <taxon>Sordariomycetidae</taxon>
        <taxon>Diaporthales</taxon>
        <taxon>Diaporthaceae</taxon>
        <taxon>Diaporthe</taxon>
    </lineage>
</organism>
<dbReference type="PROSITE" id="PS00463">
    <property type="entry name" value="ZN2_CY6_FUNGAL_1"/>
    <property type="match status" value="1"/>
</dbReference>
<evidence type="ECO:0000256" key="2">
    <source>
        <dbReference type="SAM" id="MobiDB-lite"/>
    </source>
</evidence>
<feature type="region of interest" description="Disordered" evidence="2">
    <location>
        <begin position="176"/>
        <end position="207"/>
    </location>
</feature>
<dbReference type="CDD" id="cd00067">
    <property type="entry name" value="GAL4"/>
    <property type="match status" value="1"/>
</dbReference>
<evidence type="ECO:0000259" key="3">
    <source>
        <dbReference type="PROSITE" id="PS50048"/>
    </source>
</evidence>